<accession>A0A0L0NUG2</accession>
<dbReference type="EMBL" id="LGST01000042">
    <property type="protein sequence ID" value="KND97310.1"/>
    <property type="molecule type" value="Genomic_DNA"/>
</dbReference>
<protein>
    <submittedName>
        <fullName evidence="1">Uncharacterized protein</fullName>
    </submittedName>
</protein>
<gene>
    <name evidence="1" type="ORF">QG37_06299</name>
</gene>
<evidence type="ECO:0000313" key="1">
    <source>
        <dbReference type="EMBL" id="KND97310.1"/>
    </source>
</evidence>
<organism evidence="1 2">
    <name type="scientific">Candidozyma auris</name>
    <name type="common">Yeast</name>
    <name type="synonym">Candida auris</name>
    <dbReference type="NCBI Taxonomy" id="498019"/>
    <lineage>
        <taxon>Eukaryota</taxon>
        <taxon>Fungi</taxon>
        <taxon>Dikarya</taxon>
        <taxon>Ascomycota</taxon>
        <taxon>Saccharomycotina</taxon>
        <taxon>Pichiomycetes</taxon>
        <taxon>Metschnikowiaceae</taxon>
        <taxon>Candidozyma</taxon>
    </lineage>
</organism>
<reference evidence="2" key="1">
    <citation type="journal article" date="2015" name="BMC Genomics">
        <title>Draft genome of a commonly misdiagnosed multidrug resistant pathogen Candida auris.</title>
        <authorList>
            <person name="Chatterjee S."/>
            <person name="Alampalli S.V."/>
            <person name="Nageshan R.K."/>
            <person name="Chettiar S.T."/>
            <person name="Joshi S."/>
            <person name="Tatu U.S."/>
        </authorList>
    </citation>
    <scope>NUCLEOTIDE SEQUENCE [LARGE SCALE GENOMIC DNA]</scope>
    <source>
        <strain evidence="2">6684</strain>
    </source>
</reference>
<evidence type="ECO:0000313" key="2">
    <source>
        <dbReference type="Proteomes" id="UP000037122"/>
    </source>
</evidence>
<sequence>MIFWNFQCSKRVVGQQTGYILQPSGRTAHRRLLDNLYGAAITALVFATVQVRGYENEF</sequence>
<comment type="caution">
    <text evidence="1">The sequence shown here is derived from an EMBL/GenBank/DDBJ whole genome shotgun (WGS) entry which is preliminary data.</text>
</comment>
<proteinExistence type="predicted"/>
<name>A0A0L0NUG2_CANAR</name>
<dbReference type="AlphaFoldDB" id="A0A0L0NUG2"/>
<dbReference type="VEuPathDB" id="FungiDB:QG37_06299"/>
<dbReference type="Proteomes" id="UP000037122">
    <property type="component" value="Unassembled WGS sequence"/>
</dbReference>